<dbReference type="AlphaFoldDB" id="A0A6C0C080"/>
<dbReference type="EMBL" id="MN739312">
    <property type="protein sequence ID" value="QHS98007.1"/>
    <property type="molecule type" value="Genomic_DNA"/>
</dbReference>
<reference evidence="1" key="1">
    <citation type="journal article" date="2020" name="Nature">
        <title>Giant virus diversity and host interactions through global metagenomics.</title>
        <authorList>
            <person name="Schulz F."/>
            <person name="Roux S."/>
            <person name="Paez-Espino D."/>
            <person name="Jungbluth S."/>
            <person name="Walsh D.A."/>
            <person name="Denef V.J."/>
            <person name="McMahon K.D."/>
            <person name="Konstantinidis K.T."/>
            <person name="Eloe-Fadrosh E.A."/>
            <person name="Kyrpides N.C."/>
            <person name="Woyke T."/>
        </authorList>
    </citation>
    <scope>NUCLEOTIDE SEQUENCE</scope>
    <source>
        <strain evidence="1">GVMAG-M-3300020182-84</strain>
    </source>
</reference>
<sequence>MVRKRNAAHIEGHPKCIGCFFTGKIILQSFFQGTLWLLTCGTGSFNKKSKKTVIPTTANQNASYNVSLEIETIYDEEMKDGCI</sequence>
<proteinExistence type="predicted"/>
<accession>A0A6C0C080</accession>
<name>A0A6C0C080_9ZZZZ</name>
<protein>
    <submittedName>
        <fullName evidence="1">Uncharacterized protein</fullName>
    </submittedName>
</protein>
<evidence type="ECO:0000313" key="1">
    <source>
        <dbReference type="EMBL" id="QHS98007.1"/>
    </source>
</evidence>
<organism evidence="1">
    <name type="scientific">viral metagenome</name>
    <dbReference type="NCBI Taxonomy" id="1070528"/>
    <lineage>
        <taxon>unclassified sequences</taxon>
        <taxon>metagenomes</taxon>
        <taxon>organismal metagenomes</taxon>
    </lineage>
</organism>